<dbReference type="PANTHER" id="PTHR33567">
    <property type="entry name" value="CHROMATE ION TRANSPORTER (EUROFUNG)"/>
    <property type="match status" value="1"/>
</dbReference>
<feature type="transmembrane region" description="Helical" evidence="7">
    <location>
        <begin position="182"/>
        <end position="200"/>
    </location>
</feature>
<feature type="transmembrane region" description="Helical" evidence="7">
    <location>
        <begin position="143"/>
        <end position="170"/>
    </location>
</feature>
<dbReference type="Proteomes" id="UP000437131">
    <property type="component" value="Unassembled WGS sequence"/>
</dbReference>
<feature type="transmembrane region" description="Helical" evidence="7">
    <location>
        <begin position="357"/>
        <end position="374"/>
    </location>
</feature>
<dbReference type="PIRSF" id="PIRSF004810">
    <property type="entry name" value="ChrA"/>
    <property type="match status" value="1"/>
</dbReference>
<keyword evidence="3" id="KW-1003">Cell membrane</keyword>
<evidence type="ECO:0000256" key="6">
    <source>
        <dbReference type="ARBA" id="ARBA00023136"/>
    </source>
</evidence>
<dbReference type="GO" id="GO:0005886">
    <property type="term" value="C:plasma membrane"/>
    <property type="evidence" value="ECO:0007669"/>
    <property type="project" value="UniProtKB-SubCell"/>
</dbReference>
<dbReference type="EMBL" id="WMIA01000012">
    <property type="protein sequence ID" value="MTF39418.1"/>
    <property type="molecule type" value="Genomic_DNA"/>
</dbReference>
<feature type="transmembrane region" description="Helical" evidence="7">
    <location>
        <begin position="333"/>
        <end position="350"/>
    </location>
</feature>
<comment type="caution">
    <text evidence="8">The sequence shown here is derived from an EMBL/GenBank/DDBJ whole genome shotgun (WGS) entry which is preliminary data.</text>
</comment>
<keyword evidence="4 7" id="KW-0812">Transmembrane</keyword>
<accession>A0A844GWX1</accession>
<organism evidence="8 9">
    <name type="scientific">Cyanobacterium aponinum 0216</name>
    <dbReference type="NCBI Taxonomy" id="2676140"/>
    <lineage>
        <taxon>Bacteria</taxon>
        <taxon>Bacillati</taxon>
        <taxon>Cyanobacteriota</taxon>
        <taxon>Cyanophyceae</taxon>
        <taxon>Oscillatoriophycideae</taxon>
        <taxon>Chroococcales</taxon>
        <taxon>Geminocystaceae</taxon>
        <taxon>Cyanobacterium</taxon>
    </lineage>
</organism>
<dbReference type="NCBIfam" id="TIGR00937">
    <property type="entry name" value="2A51"/>
    <property type="match status" value="1"/>
</dbReference>
<feature type="transmembrane region" description="Helical" evidence="7">
    <location>
        <begin position="309"/>
        <end position="327"/>
    </location>
</feature>
<evidence type="ECO:0000256" key="5">
    <source>
        <dbReference type="ARBA" id="ARBA00022989"/>
    </source>
</evidence>
<sequence>MKQSLSEIAIVFLKLGAIAFGGPAAHIAMMDKEIVEKRQWLSREKLLDLLGVTNLIPGPNSTELAIHIGYEKAGWRGLIVAGSCFILPAMAIVWLLAILYVRFESLPSSSGLLYGIKPVVIAIIIQALWKIGKKAAKDTPTTIGGVMATVAFFLGLDEILILLLIGLGVMITKTVIDNKNNLGGLFFLPFLAVSPSISFSPSGINIFLAFLKIGSILYGGGYVLLAFLQRDLVENYQWLTSEQLLDAIAVGQLTPGPIFTTATFVGYLIAGNKGAIMATIGIFLPSFILVLLVNPWVEKIRQSVQAGNFLDGVNAASLGLMAGVTYILMTNSVTDLFTLFLVIITTIVIFRYQINSVWLVLIGGLAGFLYYYLISI</sequence>
<dbReference type="AlphaFoldDB" id="A0A844GWX1"/>
<proteinExistence type="inferred from homology"/>
<evidence type="ECO:0000256" key="7">
    <source>
        <dbReference type="SAM" id="Phobius"/>
    </source>
</evidence>
<name>A0A844GWX1_9CHRO</name>
<comment type="similarity">
    <text evidence="2">Belongs to the chromate ion transporter (CHR) (TC 2.A.51) family.</text>
</comment>
<feature type="transmembrane region" description="Helical" evidence="7">
    <location>
        <begin position="112"/>
        <end position="131"/>
    </location>
</feature>
<feature type="transmembrane region" description="Helical" evidence="7">
    <location>
        <begin position="78"/>
        <end position="100"/>
    </location>
</feature>
<evidence type="ECO:0000256" key="3">
    <source>
        <dbReference type="ARBA" id="ARBA00022475"/>
    </source>
</evidence>
<gene>
    <name evidence="8" type="primary">chrA</name>
    <name evidence="8" type="ORF">GGC33_10830</name>
</gene>
<feature type="transmembrane region" description="Helical" evidence="7">
    <location>
        <begin position="275"/>
        <end position="297"/>
    </location>
</feature>
<feature type="transmembrane region" description="Helical" evidence="7">
    <location>
        <begin position="248"/>
        <end position="269"/>
    </location>
</feature>
<evidence type="ECO:0000256" key="2">
    <source>
        <dbReference type="ARBA" id="ARBA00005262"/>
    </source>
</evidence>
<keyword evidence="6 7" id="KW-0472">Membrane</keyword>
<dbReference type="PANTHER" id="PTHR33567:SF3">
    <property type="entry name" value="CHROMATE ION TRANSPORTER (EUROFUNG)"/>
    <property type="match status" value="1"/>
</dbReference>
<feature type="transmembrane region" description="Helical" evidence="7">
    <location>
        <begin position="206"/>
        <end position="228"/>
    </location>
</feature>
<dbReference type="InterPro" id="IPR003370">
    <property type="entry name" value="Chromate_transpt"/>
</dbReference>
<dbReference type="InterPro" id="IPR014047">
    <property type="entry name" value="Chr_Tranpt_l_chain"/>
</dbReference>
<evidence type="ECO:0000313" key="8">
    <source>
        <dbReference type="EMBL" id="MTF39418.1"/>
    </source>
</evidence>
<comment type="subcellular location">
    <subcellularLocation>
        <location evidence="1">Cell membrane</location>
        <topology evidence="1">Multi-pass membrane protein</topology>
    </subcellularLocation>
</comment>
<keyword evidence="5 7" id="KW-1133">Transmembrane helix</keyword>
<dbReference type="Pfam" id="PF02417">
    <property type="entry name" value="Chromate_transp"/>
    <property type="match status" value="2"/>
</dbReference>
<dbReference type="RefSeq" id="WP_015218757.1">
    <property type="nucleotide sequence ID" value="NZ_WMIA01000012.1"/>
</dbReference>
<protein>
    <submittedName>
        <fullName evidence="8">Chromate efflux transporter</fullName>
    </submittedName>
</protein>
<evidence type="ECO:0000256" key="1">
    <source>
        <dbReference type="ARBA" id="ARBA00004651"/>
    </source>
</evidence>
<reference evidence="8 9" key="1">
    <citation type="submission" date="2019-11" db="EMBL/GenBank/DDBJ databases">
        <title>Isolation of a new High Light Tolerant Cyanobacteria.</title>
        <authorList>
            <person name="Dobson Z."/>
            <person name="Vaughn N."/>
            <person name="Vaughn M."/>
            <person name="Fromme P."/>
            <person name="Mazor Y."/>
        </authorList>
    </citation>
    <scope>NUCLEOTIDE SEQUENCE [LARGE SCALE GENOMIC DNA]</scope>
    <source>
        <strain evidence="8 9">0216</strain>
    </source>
</reference>
<evidence type="ECO:0000256" key="4">
    <source>
        <dbReference type="ARBA" id="ARBA00022692"/>
    </source>
</evidence>
<evidence type="ECO:0000313" key="9">
    <source>
        <dbReference type="Proteomes" id="UP000437131"/>
    </source>
</evidence>
<dbReference type="GO" id="GO:0015109">
    <property type="term" value="F:chromate transmembrane transporter activity"/>
    <property type="evidence" value="ECO:0007669"/>
    <property type="project" value="InterPro"/>
</dbReference>
<feature type="transmembrane region" description="Helical" evidence="7">
    <location>
        <begin position="12"/>
        <end position="30"/>
    </location>
</feature>